<gene>
    <name evidence="1" type="ORF">OU798_18740</name>
</gene>
<sequence length="237" mass="26485">MTTPRTFKCKDVEMLMASKTILKSFSTNLTDLSMVRTNWTPEYASALEEEVDAAIDTYLGLDKKKQLRSATAILMAIQEPALHDLSFLKTQIEVDFGNDAKEIVKTLGYNTYLKDARKGDQEALTQLLYAFAKGMTDTLKAEIVAKGTNPALIERIVGYGSQLSQANVNQESLKETSKMVAEEAVEVFNRIYKEIIGICKIAANYYNNDPLRKGQFTFKKVIENMSVTPKTDAETPV</sequence>
<accession>A0A9X3F898</accession>
<dbReference type="EMBL" id="JAPOHD010000055">
    <property type="protein sequence ID" value="MCY1722394.1"/>
    <property type="molecule type" value="Genomic_DNA"/>
</dbReference>
<proteinExistence type="predicted"/>
<evidence type="ECO:0000313" key="1">
    <source>
        <dbReference type="EMBL" id="MCY1722394.1"/>
    </source>
</evidence>
<protein>
    <submittedName>
        <fullName evidence="1">Uncharacterized protein</fullName>
    </submittedName>
</protein>
<evidence type="ECO:0000313" key="2">
    <source>
        <dbReference type="Proteomes" id="UP001145087"/>
    </source>
</evidence>
<name>A0A9X3F898_9BACT</name>
<keyword evidence="2" id="KW-1185">Reference proteome</keyword>
<reference evidence="1" key="1">
    <citation type="submission" date="2022-11" db="EMBL/GenBank/DDBJ databases">
        <title>Marilongibacter aestuarii gen. nov., sp. nov., isolated from tidal flat sediment.</title>
        <authorList>
            <person name="Jiayan W."/>
        </authorList>
    </citation>
    <scope>NUCLEOTIDE SEQUENCE</scope>
    <source>
        <strain evidence="1">Z1-6</strain>
    </source>
</reference>
<organism evidence="1 2">
    <name type="scientific">Draconibacterium aestuarii</name>
    <dbReference type="NCBI Taxonomy" id="2998507"/>
    <lineage>
        <taxon>Bacteria</taxon>
        <taxon>Pseudomonadati</taxon>
        <taxon>Bacteroidota</taxon>
        <taxon>Bacteroidia</taxon>
        <taxon>Marinilabiliales</taxon>
        <taxon>Prolixibacteraceae</taxon>
        <taxon>Draconibacterium</taxon>
    </lineage>
</organism>
<comment type="caution">
    <text evidence="1">The sequence shown here is derived from an EMBL/GenBank/DDBJ whole genome shotgun (WGS) entry which is preliminary data.</text>
</comment>
<dbReference type="Proteomes" id="UP001145087">
    <property type="component" value="Unassembled WGS sequence"/>
</dbReference>
<dbReference type="RefSeq" id="WP_343334720.1">
    <property type="nucleotide sequence ID" value="NZ_JAPOHD010000055.1"/>
</dbReference>
<dbReference type="AlphaFoldDB" id="A0A9X3F898"/>